<comment type="caution">
    <text evidence="2">The sequence shown here is derived from an EMBL/GenBank/DDBJ whole genome shotgun (WGS) entry which is preliminary data.</text>
</comment>
<dbReference type="EMBL" id="LZMS01000068">
    <property type="protein sequence ID" value="OBX61496.1"/>
    <property type="molecule type" value="Genomic_DNA"/>
</dbReference>
<feature type="transmembrane region" description="Helical" evidence="1">
    <location>
        <begin position="87"/>
        <end position="106"/>
    </location>
</feature>
<dbReference type="RefSeq" id="WP_065256376.1">
    <property type="nucleotide sequence ID" value="NZ_JARDJM010000050.1"/>
</dbReference>
<name>A0A1B8PYY0_MORLA</name>
<dbReference type="Proteomes" id="UP000092607">
    <property type="component" value="Unassembled WGS sequence"/>
</dbReference>
<sequence>MANFQISNILPDRFVPKDIPKGLILTLIIVIMLTSLSAYRYGNGNTMQGVLHVLENWVLYLLLIPSCTALVSLPIKYRDNSFDVRMAYYLGMFVGLLFMMAKLRYWR</sequence>
<keyword evidence="1" id="KW-0472">Membrane</keyword>
<accession>A0A1B8PYY0</accession>
<keyword evidence="1" id="KW-0812">Transmembrane</keyword>
<feature type="transmembrane region" description="Helical" evidence="1">
    <location>
        <begin position="57"/>
        <end position="75"/>
    </location>
</feature>
<dbReference type="AlphaFoldDB" id="A0A1B8PYY0"/>
<proteinExistence type="predicted"/>
<reference evidence="2 3" key="1">
    <citation type="submission" date="2016-06" db="EMBL/GenBank/DDBJ databases">
        <title>Draft genome of Moraxella lacunata CCUG 57757A.</title>
        <authorList>
            <person name="Salva-Serra F."/>
            <person name="Engstrom-Jakobsson H."/>
            <person name="Thorell K."/>
            <person name="Gonzales-Siles L."/>
            <person name="Karlsson R."/>
            <person name="Boulund F."/>
            <person name="Engstrand L."/>
            <person name="Kristiansson E."/>
            <person name="Moore E."/>
        </authorList>
    </citation>
    <scope>NUCLEOTIDE SEQUENCE [LARGE SCALE GENOMIC DNA]</scope>
    <source>
        <strain evidence="2 3">CCUG 57757A</strain>
    </source>
</reference>
<evidence type="ECO:0000313" key="3">
    <source>
        <dbReference type="Proteomes" id="UP000092607"/>
    </source>
</evidence>
<dbReference type="OrthoDB" id="6658280at2"/>
<feature type="transmembrane region" description="Helical" evidence="1">
    <location>
        <begin position="23"/>
        <end position="42"/>
    </location>
</feature>
<evidence type="ECO:0000256" key="1">
    <source>
        <dbReference type="SAM" id="Phobius"/>
    </source>
</evidence>
<organism evidence="2 3">
    <name type="scientific">Moraxella lacunata</name>
    <dbReference type="NCBI Taxonomy" id="477"/>
    <lineage>
        <taxon>Bacteria</taxon>
        <taxon>Pseudomonadati</taxon>
        <taxon>Pseudomonadota</taxon>
        <taxon>Gammaproteobacteria</taxon>
        <taxon>Moraxellales</taxon>
        <taxon>Moraxellaceae</taxon>
        <taxon>Moraxella</taxon>
    </lineage>
</organism>
<gene>
    <name evidence="2" type="ORF">A9309_08200</name>
</gene>
<keyword evidence="1" id="KW-1133">Transmembrane helix</keyword>
<protein>
    <submittedName>
        <fullName evidence="2">Uncharacterized protein</fullName>
    </submittedName>
</protein>
<evidence type="ECO:0000313" key="2">
    <source>
        <dbReference type="EMBL" id="OBX61496.1"/>
    </source>
</evidence>